<dbReference type="PANTHER" id="PTHR23063">
    <property type="entry name" value="PHOSPHOLIPID ACYLTRANSFERASE"/>
    <property type="match status" value="1"/>
</dbReference>
<evidence type="ECO:0000256" key="1">
    <source>
        <dbReference type="ARBA" id="ARBA00004370"/>
    </source>
</evidence>
<keyword evidence="8" id="KW-0012">Acyltransferase</keyword>
<feature type="transmembrane region" description="Helical" evidence="9">
    <location>
        <begin position="75"/>
        <end position="92"/>
    </location>
</feature>
<keyword evidence="7 9" id="KW-0472">Membrane</keyword>
<evidence type="ECO:0000313" key="11">
    <source>
        <dbReference type="EMBL" id="CAG8596930.1"/>
    </source>
</evidence>
<feature type="transmembrane region" description="Helical" evidence="9">
    <location>
        <begin position="51"/>
        <end position="69"/>
    </location>
</feature>
<name>A0A9N9CAV1_9GLOM</name>
<keyword evidence="12" id="KW-1185">Reference proteome</keyword>
<dbReference type="GO" id="GO:0006629">
    <property type="term" value="P:lipid metabolic process"/>
    <property type="evidence" value="ECO:0007669"/>
    <property type="project" value="UniProtKB-KW"/>
</dbReference>
<dbReference type="GO" id="GO:0016746">
    <property type="term" value="F:acyltransferase activity"/>
    <property type="evidence" value="ECO:0007669"/>
    <property type="project" value="UniProtKB-KW"/>
</dbReference>
<accession>A0A9N9CAV1</accession>
<reference evidence="11" key="1">
    <citation type="submission" date="2021-06" db="EMBL/GenBank/DDBJ databases">
        <authorList>
            <person name="Kallberg Y."/>
            <person name="Tangrot J."/>
            <person name="Rosling A."/>
        </authorList>
    </citation>
    <scope>NUCLEOTIDE SEQUENCE</scope>
    <source>
        <strain evidence="11">CL551</strain>
    </source>
</reference>
<dbReference type="Proteomes" id="UP000789342">
    <property type="component" value="Unassembled WGS sequence"/>
</dbReference>
<evidence type="ECO:0000259" key="10">
    <source>
        <dbReference type="Pfam" id="PF01553"/>
    </source>
</evidence>
<dbReference type="PANTHER" id="PTHR23063:SF60">
    <property type="entry name" value="LYSOPHOSPHATIDIC ACID:OLEOYL-COA ACYLTRANSFERASE 1"/>
    <property type="match status" value="1"/>
</dbReference>
<protein>
    <submittedName>
        <fullName evidence="11">18663_t:CDS:1</fullName>
    </submittedName>
</protein>
<comment type="similarity">
    <text evidence="2">Belongs to the 1-acyl-sn-glycerol-3-phosphate acyltransferase family.</text>
</comment>
<gene>
    <name evidence="11" type="ORF">AMORRO_LOCUS7605</name>
</gene>
<dbReference type="GO" id="GO:0016020">
    <property type="term" value="C:membrane"/>
    <property type="evidence" value="ECO:0007669"/>
    <property type="project" value="UniProtKB-SubCell"/>
</dbReference>
<keyword evidence="4 9" id="KW-0812">Transmembrane</keyword>
<comment type="caution">
    <text evidence="11">The sequence shown here is derived from an EMBL/GenBank/DDBJ whole genome shotgun (WGS) entry which is preliminary data.</text>
</comment>
<organism evidence="11 12">
    <name type="scientific">Acaulospora morrowiae</name>
    <dbReference type="NCBI Taxonomy" id="94023"/>
    <lineage>
        <taxon>Eukaryota</taxon>
        <taxon>Fungi</taxon>
        <taxon>Fungi incertae sedis</taxon>
        <taxon>Mucoromycota</taxon>
        <taxon>Glomeromycotina</taxon>
        <taxon>Glomeromycetes</taxon>
        <taxon>Diversisporales</taxon>
        <taxon>Acaulosporaceae</taxon>
        <taxon>Acaulospora</taxon>
    </lineage>
</organism>
<feature type="domain" description="Phospholipid/glycerol acyltransferase" evidence="10">
    <location>
        <begin position="147"/>
        <end position="264"/>
    </location>
</feature>
<keyword evidence="6" id="KW-0443">Lipid metabolism</keyword>
<evidence type="ECO:0000256" key="7">
    <source>
        <dbReference type="ARBA" id="ARBA00023136"/>
    </source>
</evidence>
<evidence type="ECO:0000256" key="4">
    <source>
        <dbReference type="ARBA" id="ARBA00022692"/>
    </source>
</evidence>
<evidence type="ECO:0000256" key="8">
    <source>
        <dbReference type="ARBA" id="ARBA00023315"/>
    </source>
</evidence>
<dbReference type="SUPFAM" id="SSF69593">
    <property type="entry name" value="Glycerol-3-phosphate (1)-acyltransferase"/>
    <property type="match status" value="1"/>
</dbReference>
<dbReference type="AlphaFoldDB" id="A0A9N9CAV1"/>
<sequence>MCGILTRSTLFSLRIESTMEKFSKWRDASTGIQPFVPPVPSRTDSNLEAKFALVLGFVLKPVLGILKVLLVCADALLLFLLVDVIGSILIYFKPLHRGFCFVFTSILTRLALFFMGFFWIHTETVSLRRGRGSISKTRERSINKARSADIIICNWTSYIDLLYLAFRFNPVFTQIYSTTNTLRPISLWTAIRLTGSYPELEPSGDVKTFSLRELVKEAKDNQWGPIVVFPEGTTSNGRALLKFIPIFKDLSISTLNFSIYILTLRYEYENLPPTFTVGSKLWHFMKLCSQYINVLHVRILEESISSNFTASSIQNSSPAPSSASKQADTVDFQILNLVGQ</sequence>
<evidence type="ECO:0000256" key="5">
    <source>
        <dbReference type="ARBA" id="ARBA00022989"/>
    </source>
</evidence>
<dbReference type="Pfam" id="PF01553">
    <property type="entry name" value="Acyltransferase"/>
    <property type="match status" value="1"/>
</dbReference>
<keyword evidence="5 9" id="KW-1133">Transmembrane helix</keyword>
<evidence type="ECO:0000256" key="2">
    <source>
        <dbReference type="ARBA" id="ARBA00008655"/>
    </source>
</evidence>
<proteinExistence type="inferred from homology"/>
<feature type="transmembrane region" description="Helical" evidence="9">
    <location>
        <begin position="99"/>
        <end position="120"/>
    </location>
</feature>
<comment type="subcellular location">
    <subcellularLocation>
        <location evidence="1">Membrane</location>
    </subcellularLocation>
</comment>
<dbReference type="InterPro" id="IPR002123">
    <property type="entry name" value="Plipid/glycerol_acylTrfase"/>
</dbReference>
<evidence type="ECO:0000256" key="9">
    <source>
        <dbReference type="SAM" id="Phobius"/>
    </source>
</evidence>
<evidence type="ECO:0000256" key="6">
    <source>
        <dbReference type="ARBA" id="ARBA00023098"/>
    </source>
</evidence>
<keyword evidence="3" id="KW-0808">Transferase</keyword>
<dbReference type="EMBL" id="CAJVPV010005860">
    <property type="protein sequence ID" value="CAG8596930.1"/>
    <property type="molecule type" value="Genomic_DNA"/>
</dbReference>
<evidence type="ECO:0000313" key="12">
    <source>
        <dbReference type="Proteomes" id="UP000789342"/>
    </source>
</evidence>
<dbReference type="OrthoDB" id="272512at2759"/>
<evidence type="ECO:0000256" key="3">
    <source>
        <dbReference type="ARBA" id="ARBA00022679"/>
    </source>
</evidence>
<feature type="non-terminal residue" evidence="11">
    <location>
        <position position="1"/>
    </location>
</feature>